<gene>
    <name evidence="1" type="ORF">T02_14643</name>
</gene>
<evidence type="ECO:0000313" key="1">
    <source>
        <dbReference type="EMBL" id="KRZ46783.1"/>
    </source>
</evidence>
<comment type="caution">
    <text evidence="1">The sequence shown here is derived from an EMBL/GenBank/DDBJ whole genome shotgun (WGS) entry which is preliminary data.</text>
</comment>
<accession>A0A0V1KHR4</accession>
<dbReference type="AlphaFoldDB" id="A0A0V1KHR4"/>
<dbReference type="EMBL" id="JYDW01002225">
    <property type="protein sequence ID" value="KRZ46783.1"/>
    <property type="molecule type" value="Genomic_DNA"/>
</dbReference>
<sequence>MDEDFFPSFRRQLLSLSQEMGIKLEQSLVGHSYHLCSILI</sequence>
<proteinExistence type="predicted"/>
<evidence type="ECO:0000313" key="2">
    <source>
        <dbReference type="Proteomes" id="UP000054721"/>
    </source>
</evidence>
<name>A0A0V1KHR4_9BILA</name>
<organism evidence="1 2">
    <name type="scientific">Trichinella nativa</name>
    <dbReference type="NCBI Taxonomy" id="6335"/>
    <lineage>
        <taxon>Eukaryota</taxon>
        <taxon>Metazoa</taxon>
        <taxon>Ecdysozoa</taxon>
        <taxon>Nematoda</taxon>
        <taxon>Enoplea</taxon>
        <taxon>Dorylaimia</taxon>
        <taxon>Trichinellida</taxon>
        <taxon>Trichinellidae</taxon>
        <taxon>Trichinella</taxon>
    </lineage>
</organism>
<dbReference type="Proteomes" id="UP000054721">
    <property type="component" value="Unassembled WGS sequence"/>
</dbReference>
<reference evidence="1 2" key="1">
    <citation type="submission" date="2015-05" db="EMBL/GenBank/DDBJ databases">
        <title>Evolution of Trichinella species and genotypes.</title>
        <authorList>
            <person name="Korhonen P.K."/>
            <person name="Edoardo P."/>
            <person name="Giuseppe L.R."/>
            <person name="Gasser R.B."/>
        </authorList>
    </citation>
    <scope>NUCLEOTIDE SEQUENCE [LARGE SCALE GENOMIC DNA]</scope>
    <source>
        <strain evidence="1">ISS10</strain>
    </source>
</reference>
<keyword evidence="2" id="KW-1185">Reference proteome</keyword>
<protein>
    <submittedName>
        <fullName evidence="1">Uncharacterized protein</fullName>
    </submittedName>
</protein>